<name>A0AAU6VZT6_9VIRU</name>
<sequence length="533" mass="59892">MTDPWKQAFLCESKVAEIMAKQADRGVRVNQVKAGFYIHVLNEKILHLDSIAVPQMPKMMEKGCVATAPYLKTGALKKNVVDWFEKVGFEFEVDGPFCGINWVPFDMGKTERIKEHLVTLGWKPDTWKFKDLTMHASIKRPLNPDEQKAKIEKYMEELRNTNLGKLRMQLLGLKPGTMTVRQVKEFLLKKRKVPAGAKLTEASLSQFEGGEIGTVLKQRLTLAHRRSLIQGVRDLVRPDGRIEARAISIGTPTMRMRHAGVVNIPKAAKYVLFGAHCRDLFESSYCEWDQNPVGIVYHRIDDKGKDHRTFIPAGRRVLLGYDGAGLELRMLAHYVNDAEYTRQILEGDIHSFNQALAGLPTRDDAKTFIYAFLYGAGDQKIGDIVGGTKQDGARLKAQFLESLPALQALIDSVRAEGENGYVIGIDGRKLWLRKDDRGRPMVHKALNLLLQGAGAVVMKYAMVLLDEAIEAEGLDAWKVIDMHDEGQYDVLPRDVKRVRELMDICVKKAGELLGMNIPLASDSIAGPSWKYTH</sequence>
<dbReference type="GO" id="GO:0003887">
    <property type="term" value="F:DNA-directed DNA polymerase activity"/>
    <property type="evidence" value="ECO:0007669"/>
    <property type="project" value="UniProtKB-KW"/>
</dbReference>
<dbReference type="PANTHER" id="PTHR10133:SF62">
    <property type="entry name" value="DNA POLYMERASE THETA"/>
    <property type="match status" value="1"/>
</dbReference>
<dbReference type="InterPro" id="IPR019760">
    <property type="entry name" value="DNA-dir_DNA_pol_A_CS"/>
</dbReference>
<dbReference type="GO" id="GO:0003677">
    <property type="term" value="F:DNA binding"/>
    <property type="evidence" value="ECO:0007669"/>
    <property type="project" value="InterPro"/>
</dbReference>
<reference evidence="7" key="1">
    <citation type="journal article" date="2024" name="J. Gen. Virol.">
        <title>Novel phages of Pseudomonas syringae unveil numerous potential auxiliary metabolic genes.</title>
        <authorList>
            <person name="Feltin C."/>
            <person name="Garneau J.R."/>
            <person name="Morris C.E."/>
            <person name="Berard A."/>
            <person name="Torres-Barcelo C."/>
        </authorList>
    </citation>
    <scope>NUCLEOTIDE SEQUENCE</scope>
</reference>
<dbReference type="Pfam" id="PF00476">
    <property type="entry name" value="DNA_pol_A"/>
    <property type="match status" value="1"/>
</dbReference>
<evidence type="ECO:0000256" key="4">
    <source>
        <dbReference type="ARBA" id="ARBA00022932"/>
    </source>
</evidence>
<dbReference type="EMBL" id="PP179314">
    <property type="protein sequence ID" value="XAI69834.1"/>
    <property type="molecule type" value="Genomic_DNA"/>
</dbReference>
<dbReference type="SMART" id="SM00482">
    <property type="entry name" value="POLAc"/>
    <property type="match status" value="1"/>
</dbReference>
<proteinExistence type="predicted"/>
<dbReference type="PANTHER" id="PTHR10133">
    <property type="entry name" value="DNA POLYMERASE I"/>
    <property type="match status" value="1"/>
</dbReference>
<keyword evidence="2" id="KW-0808">Transferase</keyword>
<evidence type="ECO:0000256" key="5">
    <source>
        <dbReference type="ARBA" id="ARBA00049244"/>
    </source>
</evidence>
<evidence type="ECO:0000313" key="7">
    <source>
        <dbReference type="EMBL" id="XAI69834.1"/>
    </source>
</evidence>
<dbReference type="Gene3D" id="3.30.70.370">
    <property type="match status" value="1"/>
</dbReference>
<evidence type="ECO:0000259" key="6">
    <source>
        <dbReference type="SMART" id="SM00482"/>
    </source>
</evidence>
<protein>
    <recommendedName>
        <fullName evidence="1">DNA-directed DNA polymerase</fullName>
        <ecNumber evidence="1">2.7.7.7</ecNumber>
    </recommendedName>
</protein>
<dbReference type="SUPFAM" id="SSF56672">
    <property type="entry name" value="DNA/RNA polymerases"/>
    <property type="match status" value="1"/>
</dbReference>
<comment type="catalytic activity">
    <reaction evidence="5">
        <text>DNA(n) + a 2'-deoxyribonucleoside 5'-triphosphate = DNA(n+1) + diphosphate</text>
        <dbReference type="Rhea" id="RHEA:22508"/>
        <dbReference type="Rhea" id="RHEA-COMP:17339"/>
        <dbReference type="Rhea" id="RHEA-COMP:17340"/>
        <dbReference type="ChEBI" id="CHEBI:33019"/>
        <dbReference type="ChEBI" id="CHEBI:61560"/>
        <dbReference type="ChEBI" id="CHEBI:173112"/>
        <dbReference type="EC" id="2.7.7.7"/>
    </reaction>
</comment>
<evidence type="ECO:0000256" key="3">
    <source>
        <dbReference type="ARBA" id="ARBA00022695"/>
    </source>
</evidence>
<keyword evidence="4" id="KW-0239">DNA-directed DNA polymerase</keyword>
<feature type="domain" description="DNA-directed DNA polymerase family A palm" evidence="6">
    <location>
        <begin position="304"/>
        <end position="494"/>
    </location>
</feature>
<dbReference type="GO" id="GO:0006261">
    <property type="term" value="P:DNA-templated DNA replication"/>
    <property type="evidence" value="ECO:0007669"/>
    <property type="project" value="InterPro"/>
</dbReference>
<keyword evidence="3" id="KW-0548">Nucleotidyltransferase</keyword>
<dbReference type="GO" id="GO:0006302">
    <property type="term" value="P:double-strand break repair"/>
    <property type="evidence" value="ECO:0007669"/>
    <property type="project" value="TreeGrafter"/>
</dbReference>
<dbReference type="InterPro" id="IPR043502">
    <property type="entry name" value="DNA/RNA_pol_sf"/>
</dbReference>
<gene>
    <name evidence="7" type="ORF">Lyrsu03_00036</name>
</gene>
<evidence type="ECO:0000256" key="2">
    <source>
        <dbReference type="ARBA" id="ARBA00022679"/>
    </source>
</evidence>
<dbReference type="EC" id="2.7.7.7" evidence="1"/>
<evidence type="ECO:0000256" key="1">
    <source>
        <dbReference type="ARBA" id="ARBA00012417"/>
    </source>
</evidence>
<dbReference type="PROSITE" id="PS00447">
    <property type="entry name" value="DNA_POLYMERASE_A"/>
    <property type="match status" value="1"/>
</dbReference>
<dbReference type="InterPro" id="IPR002298">
    <property type="entry name" value="DNA_polymerase_A"/>
</dbReference>
<dbReference type="InterPro" id="IPR001098">
    <property type="entry name" value="DNA-dir_DNA_pol_A_palm_dom"/>
</dbReference>
<accession>A0AAU6VZT6</accession>
<organism evidence="7">
    <name type="scientific">Pseudomonas phage Lyrsu03</name>
    <dbReference type="NCBI Taxonomy" id="3138537"/>
    <lineage>
        <taxon>Viruses</taxon>
    </lineage>
</organism>
<dbReference type="Gene3D" id="1.10.150.20">
    <property type="entry name" value="5' to 3' exonuclease, C-terminal subdomain"/>
    <property type="match status" value="1"/>
</dbReference>